<keyword evidence="5" id="KW-1278">Translocase</keyword>
<evidence type="ECO:0000256" key="3">
    <source>
        <dbReference type="ARBA" id="ARBA00022475"/>
    </source>
</evidence>
<gene>
    <name evidence="7" type="ORF">S03H2_70822</name>
</gene>
<organism evidence="7">
    <name type="scientific">marine sediment metagenome</name>
    <dbReference type="NCBI Taxonomy" id="412755"/>
    <lineage>
        <taxon>unclassified sequences</taxon>
        <taxon>metagenomes</taxon>
        <taxon>ecological metagenomes</taxon>
    </lineage>
</organism>
<dbReference type="InterPro" id="IPR027417">
    <property type="entry name" value="P-loop_NTPase"/>
</dbReference>
<protein>
    <recommendedName>
        <fullName evidence="8">ABC transporter ATP-binding protein</fullName>
    </recommendedName>
</protein>
<keyword evidence="4" id="KW-0997">Cell inner membrane</keyword>
<dbReference type="InterPro" id="IPR050388">
    <property type="entry name" value="ABC_Ni/Peptide_Import"/>
</dbReference>
<dbReference type="Gene3D" id="3.40.50.300">
    <property type="entry name" value="P-loop containing nucleotide triphosphate hydrolases"/>
    <property type="match status" value="1"/>
</dbReference>
<evidence type="ECO:0000256" key="6">
    <source>
        <dbReference type="ARBA" id="ARBA00023136"/>
    </source>
</evidence>
<evidence type="ECO:0008006" key="8">
    <source>
        <dbReference type="Google" id="ProtNLM"/>
    </source>
</evidence>
<feature type="non-terminal residue" evidence="7">
    <location>
        <position position="111"/>
    </location>
</feature>
<dbReference type="EMBL" id="BARU01047189">
    <property type="protein sequence ID" value="GAH97188.1"/>
    <property type="molecule type" value="Genomic_DNA"/>
</dbReference>
<sequence length="111" mass="12529">ANAILRITPNTAKTEGEILLYPSKNWMDEGPIDLVKLNPMGKDIRNIRGGEISMIFQEPMEAFSPIHTIGNQIIEGILLHVTKDIEEAKKLALEMLEKVSMPNAKQRINEY</sequence>
<dbReference type="AlphaFoldDB" id="X1LSS4"/>
<keyword evidence="2" id="KW-0813">Transport</keyword>
<dbReference type="GO" id="GO:0016020">
    <property type="term" value="C:membrane"/>
    <property type="evidence" value="ECO:0007669"/>
    <property type="project" value="UniProtKB-SubCell"/>
</dbReference>
<evidence type="ECO:0000313" key="7">
    <source>
        <dbReference type="EMBL" id="GAH97188.1"/>
    </source>
</evidence>
<evidence type="ECO:0000256" key="1">
    <source>
        <dbReference type="ARBA" id="ARBA00004370"/>
    </source>
</evidence>
<evidence type="ECO:0000256" key="2">
    <source>
        <dbReference type="ARBA" id="ARBA00022448"/>
    </source>
</evidence>
<comment type="subcellular location">
    <subcellularLocation>
        <location evidence="1">Membrane</location>
    </subcellularLocation>
</comment>
<reference evidence="7" key="1">
    <citation type="journal article" date="2014" name="Front. Microbiol.">
        <title>High frequency of phylogenetically diverse reductive dehalogenase-homologous genes in deep subseafloor sedimentary metagenomes.</title>
        <authorList>
            <person name="Kawai M."/>
            <person name="Futagami T."/>
            <person name="Toyoda A."/>
            <person name="Takaki Y."/>
            <person name="Nishi S."/>
            <person name="Hori S."/>
            <person name="Arai W."/>
            <person name="Tsubouchi T."/>
            <person name="Morono Y."/>
            <person name="Uchiyama I."/>
            <person name="Ito T."/>
            <person name="Fujiyama A."/>
            <person name="Inagaki F."/>
            <person name="Takami H."/>
        </authorList>
    </citation>
    <scope>NUCLEOTIDE SEQUENCE</scope>
    <source>
        <strain evidence="7">Expedition CK06-06</strain>
    </source>
</reference>
<proteinExistence type="predicted"/>
<comment type="caution">
    <text evidence="7">The sequence shown here is derived from an EMBL/GenBank/DDBJ whole genome shotgun (WGS) entry which is preliminary data.</text>
</comment>
<evidence type="ECO:0000256" key="4">
    <source>
        <dbReference type="ARBA" id="ARBA00022519"/>
    </source>
</evidence>
<evidence type="ECO:0000256" key="5">
    <source>
        <dbReference type="ARBA" id="ARBA00022967"/>
    </source>
</evidence>
<dbReference type="SUPFAM" id="SSF53795">
    <property type="entry name" value="PEP carboxykinase-like"/>
    <property type="match status" value="1"/>
</dbReference>
<keyword evidence="6" id="KW-0472">Membrane</keyword>
<name>X1LSS4_9ZZZZ</name>
<dbReference type="PANTHER" id="PTHR43297">
    <property type="entry name" value="OLIGOPEPTIDE TRANSPORT ATP-BINDING PROTEIN APPD"/>
    <property type="match status" value="1"/>
</dbReference>
<accession>X1LSS4</accession>
<dbReference type="PANTHER" id="PTHR43297:SF14">
    <property type="entry name" value="ATPASE AAA-TYPE CORE DOMAIN-CONTAINING PROTEIN"/>
    <property type="match status" value="1"/>
</dbReference>
<feature type="non-terminal residue" evidence="7">
    <location>
        <position position="1"/>
    </location>
</feature>
<keyword evidence="3" id="KW-1003">Cell membrane</keyword>